<dbReference type="OrthoDB" id="359154at2759"/>
<evidence type="ECO:0000256" key="1">
    <source>
        <dbReference type="SAM" id="SignalP"/>
    </source>
</evidence>
<dbReference type="AlphaFoldDB" id="F6HI54"/>
<keyword evidence="3" id="KW-1185">Reference proteome</keyword>
<dbReference type="SUPFAM" id="SSF111388">
    <property type="entry name" value="Pollen allergen ole e 6"/>
    <property type="match status" value="1"/>
</dbReference>
<name>F6HI54_VITVI</name>
<protein>
    <recommendedName>
        <fullName evidence="4">Major pollen allergen Ole e 6</fullName>
    </recommendedName>
</protein>
<reference evidence="3" key="1">
    <citation type="journal article" date="2007" name="Nature">
        <title>The grapevine genome sequence suggests ancestral hexaploidization in major angiosperm phyla.</title>
        <authorList>
            <consortium name="The French-Italian Public Consortium for Grapevine Genome Characterization."/>
            <person name="Jaillon O."/>
            <person name="Aury J.-M."/>
            <person name="Noel B."/>
            <person name="Policriti A."/>
            <person name="Clepet C."/>
            <person name="Casagrande A."/>
            <person name="Choisne N."/>
            <person name="Aubourg S."/>
            <person name="Vitulo N."/>
            <person name="Jubin C."/>
            <person name="Vezzi A."/>
            <person name="Legeai F."/>
            <person name="Hugueney P."/>
            <person name="Dasilva C."/>
            <person name="Horner D."/>
            <person name="Mica E."/>
            <person name="Jublot D."/>
            <person name="Poulain J."/>
            <person name="Bruyere C."/>
            <person name="Billault A."/>
            <person name="Segurens B."/>
            <person name="Gouyvenoux M."/>
            <person name="Ugarte E."/>
            <person name="Cattonaro F."/>
            <person name="Anthouard V."/>
            <person name="Vico V."/>
            <person name="Del Fabbro C."/>
            <person name="Alaux M."/>
            <person name="Di Gaspero G."/>
            <person name="Dumas V."/>
            <person name="Felice N."/>
            <person name="Paillard S."/>
            <person name="Juman I."/>
            <person name="Moroldo M."/>
            <person name="Scalabrin S."/>
            <person name="Canaguier A."/>
            <person name="Le Clainche I."/>
            <person name="Malacrida G."/>
            <person name="Durand E."/>
            <person name="Pesole G."/>
            <person name="Laucou V."/>
            <person name="Chatelet P."/>
            <person name="Merdinoglu D."/>
            <person name="Delledonne M."/>
            <person name="Pezzotti M."/>
            <person name="Lecharny A."/>
            <person name="Scarpelli C."/>
            <person name="Artiguenave F."/>
            <person name="Pe M.E."/>
            <person name="Valle G."/>
            <person name="Morgante M."/>
            <person name="Caboche M."/>
            <person name="Adam-Blondon A.-F."/>
            <person name="Weissenbach J."/>
            <person name="Quetier F."/>
            <person name="Wincker P."/>
        </authorList>
    </citation>
    <scope>NUCLEOTIDE SEQUENCE [LARGE SCALE GENOMIC DNA]</scope>
    <source>
        <strain evidence="3">cv. Pinot noir / PN40024</strain>
    </source>
</reference>
<feature type="chain" id="PRO_5003341384" description="Major pollen allergen Ole e 6" evidence="1">
    <location>
        <begin position="27"/>
        <end position="73"/>
    </location>
</feature>
<dbReference type="PANTHER" id="PTHR35632">
    <property type="entry name" value="MAJOR POLLEN ALLERGEN OLE E 6-LIKE"/>
    <property type="match status" value="1"/>
</dbReference>
<dbReference type="Gene3D" id="1.10.287.720">
    <property type="entry name" value="Pollen allergen ole e 6"/>
    <property type="match status" value="1"/>
</dbReference>
<dbReference type="EMBL" id="FN595764">
    <property type="protein sequence ID" value="CCB51900.1"/>
    <property type="molecule type" value="Genomic_DNA"/>
</dbReference>
<feature type="signal peptide" evidence="1">
    <location>
        <begin position="1"/>
        <end position="26"/>
    </location>
</feature>
<proteinExistence type="predicted"/>
<organism evidence="2 3">
    <name type="scientific">Vitis vinifera</name>
    <name type="common">Grape</name>
    <dbReference type="NCBI Taxonomy" id="29760"/>
    <lineage>
        <taxon>Eukaryota</taxon>
        <taxon>Viridiplantae</taxon>
        <taxon>Streptophyta</taxon>
        <taxon>Embryophyta</taxon>
        <taxon>Tracheophyta</taxon>
        <taxon>Spermatophyta</taxon>
        <taxon>Magnoliopsida</taxon>
        <taxon>eudicotyledons</taxon>
        <taxon>Gunneridae</taxon>
        <taxon>Pentapetalae</taxon>
        <taxon>rosids</taxon>
        <taxon>Vitales</taxon>
        <taxon>Vitaceae</taxon>
        <taxon>Viteae</taxon>
        <taxon>Vitis</taxon>
    </lineage>
</organism>
<gene>
    <name evidence="2" type="ordered locus">VIT_07s0151g00670</name>
</gene>
<evidence type="ECO:0000313" key="3">
    <source>
        <dbReference type="Proteomes" id="UP000009183"/>
    </source>
</evidence>
<dbReference type="PaxDb" id="29760-VIT_07s0151g00670.t01"/>
<dbReference type="Pfam" id="PF09253">
    <property type="entry name" value="Ole_e_6"/>
    <property type="match status" value="1"/>
</dbReference>
<dbReference type="Proteomes" id="UP000009183">
    <property type="component" value="Chromosome 7"/>
</dbReference>
<dbReference type="eggNOG" id="ENOG502SD6C">
    <property type="taxonomic scope" value="Eukaryota"/>
</dbReference>
<dbReference type="InterPro" id="IPR036466">
    <property type="entry name" value="Pollen_allergen_ole-e-6_sf"/>
</dbReference>
<evidence type="ECO:0000313" key="2">
    <source>
        <dbReference type="EMBL" id="CCB51900.1"/>
    </source>
</evidence>
<dbReference type="InterPro" id="IPR015333">
    <property type="entry name" value="Pollen_allergen_ole-e-6"/>
</dbReference>
<dbReference type="PANTHER" id="PTHR35632:SF1">
    <property type="entry name" value="MAJOR POLLEN ALLERGEN OLE E 6-LIKE"/>
    <property type="match status" value="1"/>
</dbReference>
<evidence type="ECO:0008006" key="4">
    <source>
        <dbReference type="Google" id="ProtNLM"/>
    </source>
</evidence>
<accession>F6HI54</accession>
<dbReference type="HOGENOM" id="CLU_2726903_0_0_1"/>
<keyword evidence="1" id="KW-0732">Signal</keyword>
<sequence length="73" mass="8058">MANKLVSVFLMCIVVMATLHIRQAVADDGYKTCYEPCDEECKSEGNGDTFCEMKCDTDCLAKVAAEKLNAFKP</sequence>
<dbReference type="InParanoid" id="F6HI54"/>